<organism evidence="2 3">
    <name type="scientific">Elaphomyces granulatus</name>
    <dbReference type="NCBI Taxonomy" id="519963"/>
    <lineage>
        <taxon>Eukaryota</taxon>
        <taxon>Fungi</taxon>
        <taxon>Dikarya</taxon>
        <taxon>Ascomycota</taxon>
        <taxon>Pezizomycotina</taxon>
        <taxon>Eurotiomycetes</taxon>
        <taxon>Eurotiomycetidae</taxon>
        <taxon>Eurotiales</taxon>
        <taxon>Elaphomycetaceae</taxon>
        <taxon>Elaphomyces</taxon>
    </lineage>
</organism>
<feature type="transmembrane region" description="Helical" evidence="1">
    <location>
        <begin position="62"/>
        <end position="82"/>
    </location>
</feature>
<proteinExistence type="predicted"/>
<gene>
    <name evidence="2" type="ORF">Egran_03163</name>
</gene>
<feature type="non-terminal residue" evidence="2">
    <location>
        <position position="106"/>
    </location>
</feature>
<keyword evidence="1" id="KW-1133">Transmembrane helix</keyword>
<reference evidence="2 3" key="1">
    <citation type="journal article" date="2015" name="Environ. Microbiol.">
        <title>Metagenome sequence of Elaphomyces granulatus from sporocarp tissue reveals Ascomycota ectomycorrhizal fingerprints of genome expansion and a Proteobacteria-rich microbiome.</title>
        <authorList>
            <person name="Quandt C.A."/>
            <person name="Kohler A."/>
            <person name="Hesse C.N."/>
            <person name="Sharpton T.J."/>
            <person name="Martin F."/>
            <person name="Spatafora J.W."/>
        </authorList>
    </citation>
    <scope>NUCLEOTIDE SEQUENCE [LARGE SCALE GENOMIC DNA]</scope>
    <source>
        <strain evidence="2 3">OSC145934</strain>
    </source>
</reference>
<keyword evidence="1" id="KW-0812">Transmembrane</keyword>
<sequence>MPIPMATSMRIGSIGHDMRGLGNDLGILIRPQAVRMLRRYSIYDGTIQTFLKGLDVYSNNRVGVIVSAGTTGVALLLLLPPITPNLTQIEEMVIARAHVHMVLKRV</sequence>
<dbReference type="AlphaFoldDB" id="A0A232LYB9"/>
<dbReference type="EMBL" id="NPHW01003733">
    <property type="protein sequence ID" value="OXV09074.1"/>
    <property type="molecule type" value="Genomic_DNA"/>
</dbReference>
<name>A0A232LYB9_9EURO</name>
<dbReference type="Proteomes" id="UP000243515">
    <property type="component" value="Unassembled WGS sequence"/>
</dbReference>
<protein>
    <submittedName>
        <fullName evidence="2">Uncharacterized protein</fullName>
    </submittedName>
</protein>
<accession>A0A232LYB9</accession>
<comment type="caution">
    <text evidence="2">The sequence shown here is derived from an EMBL/GenBank/DDBJ whole genome shotgun (WGS) entry which is preliminary data.</text>
</comment>
<keyword evidence="3" id="KW-1185">Reference proteome</keyword>
<evidence type="ECO:0000313" key="3">
    <source>
        <dbReference type="Proteomes" id="UP000243515"/>
    </source>
</evidence>
<evidence type="ECO:0000313" key="2">
    <source>
        <dbReference type="EMBL" id="OXV09074.1"/>
    </source>
</evidence>
<keyword evidence="1" id="KW-0472">Membrane</keyword>
<evidence type="ECO:0000256" key="1">
    <source>
        <dbReference type="SAM" id="Phobius"/>
    </source>
</evidence>